<dbReference type="EMBL" id="CAFBRV010000005">
    <property type="protein sequence ID" value="CAB5104330.1"/>
    <property type="molecule type" value="Genomic_DNA"/>
</dbReference>
<reference evidence="2" key="1">
    <citation type="submission" date="2020-05" db="EMBL/GenBank/DDBJ databases">
        <authorList>
            <person name="Chiriac C."/>
            <person name="Salcher M."/>
            <person name="Ghai R."/>
            <person name="Kavagutti S V."/>
        </authorList>
    </citation>
    <scope>NUCLEOTIDE SEQUENCE</scope>
</reference>
<proteinExistence type="predicted"/>
<dbReference type="AlphaFoldDB" id="A0A6J7VQ71"/>
<sequence length="586" mass="62241">MNRVGKSKRVILIFLSIMMLGTLPNTTSSADEIPDEQYAIPTTPDSKKIGILFLSSLMANLAGYLSADATPHNVDAQGYSTTAQALCSSVDDAFCKAGVAIYYLAHLPTCLNEADIDCIAGMYAIKPDGTKVDGILLRGIPNKPSNPHEGNPILGIPRAGVDGLWQLPGVVNGSGSDTYLVIANQSGSISKEKGVTLNERIPSATFGAQIVPVKVLLGTYTPAYVGEMIAKNGTKRLAWYAPTGLGTEACAGVSNTECARRETFPFETVFGLSLRLSGEVKGWLHGRIRDPLIDYKSTSTITRITIQALPVSVPVVAGWTDRANLPAVIPGALVEPVPGTMMTGGTTVENTIALLKLWLPLLGDKAQANPMLWQFSSLQFSNLPGANSCMFDSKSLAGFVSTNSTIYTDGPPLYNSETGSIDYKLASPHFTRKGEVFKGVYNLTIRSDVARCIYKFTNAPITATISVTDESGQSSVAVESMSERDGWIYLSASGFTFSSPTVHVKLIGTPISASPIATPSPTPLATSSASPSPEATPIETPTPTPTPSVSSTKPVIRKSTIICLKGRLIKKITNINPKCPKGYKNK</sequence>
<evidence type="ECO:0000256" key="1">
    <source>
        <dbReference type="SAM" id="MobiDB-lite"/>
    </source>
</evidence>
<name>A0A6J7VQ71_9ZZZZ</name>
<gene>
    <name evidence="2" type="ORF">UFOPK4410_00140</name>
</gene>
<feature type="compositionally biased region" description="Low complexity" evidence="1">
    <location>
        <begin position="517"/>
        <end position="539"/>
    </location>
</feature>
<feature type="region of interest" description="Disordered" evidence="1">
    <location>
        <begin position="517"/>
        <end position="553"/>
    </location>
</feature>
<organism evidence="2">
    <name type="scientific">freshwater metagenome</name>
    <dbReference type="NCBI Taxonomy" id="449393"/>
    <lineage>
        <taxon>unclassified sequences</taxon>
        <taxon>metagenomes</taxon>
        <taxon>ecological metagenomes</taxon>
    </lineage>
</organism>
<protein>
    <submittedName>
        <fullName evidence="2">Unannotated protein</fullName>
    </submittedName>
</protein>
<accession>A0A6J7VQ71</accession>
<evidence type="ECO:0000313" key="2">
    <source>
        <dbReference type="EMBL" id="CAB5104330.1"/>
    </source>
</evidence>